<accession>D5QG31</accession>
<dbReference type="Proteomes" id="UP000006468">
    <property type="component" value="Chromosome"/>
</dbReference>
<sequence length="61" mass="7158">MAPGIHDGWGRTWRIRNHVAARRNAPPSGLRLMFYNIYYANKYVRLDGHWRFASHSGIMKS</sequence>
<dbReference type="EMBL" id="ADTV01000039">
    <property type="protein sequence ID" value="EFG84087.1"/>
    <property type="molecule type" value="Genomic_DNA"/>
</dbReference>
<dbReference type="HOGENOM" id="CLU_2916561_0_0_5"/>
<name>D5QG31_NOVHA</name>
<gene>
    <name evidence="1" type="ORF">GXY_10504</name>
</gene>
<comment type="caution">
    <text evidence="1">The sequence shown here is derived from an EMBL/GenBank/DDBJ whole genome shotgun (WGS) entry which is preliminary data.</text>
</comment>
<reference evidence="1 2" key="1">
    <citation type="journal article" date="2010" name="J. Bacteriol.">
        <title>Genome sequence of a cellulose-producing bacterium, Gluconacetobacter hansenii ATCC 23769.</title>
        <authorList>
            <person name="Iyer P.R."/>
            <person name="Geib S.M."/>
            <person name="Catchmark J."/>
            <person name="Kao T.H."/>
            <person name="Tien M."/>
        </authorList>
    </citation>
    <scope>NUCLEOTIDE SEQUENCE [LARGE SCALE GENOMIC DNA]</scope>
    <source>
        <strain evidence="1 2">ATCC 23769</strain>
    </source>
</reference>
<organism evidence="1 2">
    <name type="scientific">Novacetimonas hansenii ATCC 23769</name>
    <dbReference type="NCBI Taxonomy" id="714995"/>
    <lineage>
        <taxon>Bacteria</taxon>
        <taxon>Pseudomonadati</taxon>
        <taxon>Pseudomonadota</taxon>
        <taxon>Alphaproteobacteria</taxon>
        <taxon>Acetobacterales</taxon>
        <taxon>Acetobacteraceae</taxon>
        <taxon>Novacetimonas</taxon>
    </lineage>
</organism>
<evidence type="ECO:0000313" key="1">
    <source>
        <dbReference type="EMBL" id="EFG84087.1"/>
    </source>
</evidence>
<dbReference type="AlphaFoldDB" id="D5QG31"/>
<protein>
    <submittedName>
        <fullName evidence="1">Uncharacterized protein</fullName>
    </submittedName>
</protein>
<evidence type="ECO:0000313" key="2">
    <source>
        <dbReference type="Proteomes" id="UP000006468"/>
    </source>
</evidence>
<proteinExistence type="predicted"/>